<dbReference type="GeneID" id="40088334"/>
<proteinExistence type="predicted"/>
<reference evidence="1 2" key="1">
    <citation type="submission" date="2017-06" db="EMBL/GenBank/DDBJ databases">
        <authorList>
            <person name="Kim H.J."/>
            <person name="Triplett B.A."/>
        </authorList>
    </citation>
    <scope>NUCLEOTIDE SEQUENCE [LARGE SCALE GENOMIC DNA]</scope>
</reference>
<keyword evidence="2" id="KW-1185">Reference proteome</keyword>
<evidence type="ECO:0000313" key="1">
    <source>
        <dbReference type="EMBL" id="AUZ95090.1"/>
    </source>
</evidence>
<name>A0A2L0UZZ9_9CAUD</name>
<dbReference type="KEGG" id="vg:40088334"/>
<organism evidence="1 2">
    <name type="scientific">Agrobacterium phage Atu_ph07</name>
    <dbReference type="NCBI Taxonomy" id="2024264"/>
    <lineage>
        <taxon>Viruses</taxon>
        <taxon>Duplodnaviria</taxon>
        <taxon>Heunggongvirae</taxon>
        <taxon>Uroviricota</taxon>
        <taxon>Caudoviricetes</taxon>
        <taxon>Polybotosvirus</taxon>
        <taxon>Polybotosvirus Atuph07</taxon>
    </lineage>
</organism>
<dbReference type="EMBL" id="MF403008">
    <property type="protein sequence ID" value="AUZ95090.1"/>
    <property type="molecule type" value="Genomic_DNA"/>
</dbReference>
<sequence>MVLSTNSESQPSKTEKIQFTIVSTKLTEIYEPEEQISVLTEKMEILNE</sequence>
<dbReference type="RefSeq" id="YP_009611996.1">
    <property type="nucleotide sequence ID" value="NC_042013.1"/>
</dbReference>
<dbReference type="Proteomes" id="UP000223025">
    <property type="component" value="Segment"/>
</dbReference>
<evidence type="ECO:0000313" key="2">
    <source>
        <dbReference type="Proteomes" id="UP000223025"/>
    </source>
</evidence>
<accession>A0A2L0UZZ9</accession>
<protein>
    <submittedName>
        <fullName evidence="1">Uncharacterized protein</fullName>
    </submittedName>
</protein>